<evidence type="ECO:0000256" key="2">
    <source>
        <dbReference type="ARBA" id="ARBA00022692"/>
    </source>
</evidence>
<dbReference type="Gene3D" id="2.30.30.60">
    <property type="match status" value="1"/>
</dbReference>
<evidence type="ECO:0000259" key="6">
    <source>
        <dbReference type="Pfam" id="PF00924"/>
    </source>
</evidence>
<keyword evidence="4 5" id="KW-0472">Membrane</keyword>
<keyword evidence="2 5" id="KW-0812">Transmembrane</keyword>
<proteinExistence type="predicted"/>
<keyword evidence="8" id="KW-1185">Reference proteome</keyword>
<dbReference type="SUPFAM" id="SSF50182">
    <property type="entry name" value="Sm-like ribonucleoproteins"/>
    <property type="match status" value="1"/>
</dbReference>
<dbReference type="GO" id="GO:0008381">
    <property type="term" value="F:mechanosensitive monoatomic ion channel activity"/>
    <property type="evidence" value="ECO:0007669"/>
    <property type="project" value="InterPro"/>
</dbReference>
<gene>
    <name evidence="7" type="ORF">PM10SUCC1_38430</name>
</gene>
<feature type="transmembrane region" description="Helical" evidence="5">
    <location>
        <begin position="76"/>
        <end position="95"/>
    </location>
</feature>
<evidence type="ECO:0000256" key="5">
    <source>
        <dbReference type="SAM" id="Phobius"/>
    </source>
</evidence>
<name>A0A9W6GNK2_9FUSO</name>
<feature type="transmembrane region" description="Helical" evidence="5">
    <location>
        <begin position="52"/>
        <end position="70"/>
    </location>
</feature>
<reference evidence="7" key="1">
    <citation type="submission" date="2022-12" db="EMBL/GenBank/DDBJ databases">
        <title>Reference genome sequencing for broad-spectrum identification of bacterial and archaeal isolates by mass spectrometry.</title>
        <authorList>
            <person name="Sekiguchi Y."/>
            <person name="Tourlousse D.M."/>
        </authorList>
    </citation>
    <scope>NUCLEOTIDE SEQUENCE</scope>
    <source>
        <strain evidence="7">10succ1</strain>
    </source>
</reference>
<protein>
    <submittedName>
        <fullName evidence="7">Mechanosensitive ion channel protein MscS</fullName>
    </submittedName>
</protein>
<dbReference type="AlphaFoldDB" id="A0A9W6GNK2"/>
<dbReference type="RefSeq" id="WP_281838101.1">
    <property type="nucleotide sequence ID" value="NZ_BSDY01000047.1"/>
</dbReference>
<dbReference type="PANTHER" id="PTHR30221">
    <property type="entry name" value="SMALL-CONDUCTANCE MECHANOSENSITIVE CHANNEL"/>
    <property type="match status" value="1"/>
</dbReference>
<comment type="caution">
    <text evidence="7">The sequence shown here is derived from an EMBL/GenBank/DDBJ whole genome shotgun (WGS) entry which is preliminary data.</text>
</comment>
<sequence>MNELNFHLENLAWSILLFVIFLVIRKALYRGIESFGRRNSLSLERIMRAKRFMTFFMGISIFSVFLLIWGVQLKEFFLIVATTFTIIGTACFASWSNLSNISSGIILFFSYDLKHGDRIRLGSGDNTIEGRVHEMKLFYVEIINTENEIVLYPNNMMLHQSITILKQ</sequence>
<accession>A0A9W6GNK2</accession>
<dbReference type="Pfam" id="PF00924">
    <property type="entry name" value="MS_channel_2nd"/>
    <property type="match status" value="1"/>
</dbReference>
<dbReference type="Proteomes" id="UP001144471">
    <property type="component" value="Unassembled WGS sequence"/>
</dbReference>
<evidence type="ECO:0000313" key="7">
    <source>
        <dbReference type="EMBL" id="GLI58329.1"/>
    </source>
</evidence>
<dbReference type="GO" id="GO:0016020">
    <property type="term" value="C:membrane"/>
    <property type="evidence" value="ECO:0007669"/>
    <property type="project" value="UniProtKB-SubCell"/>
</dbReference>
<dbReference type="InterPro" id="IPR006685">
    <property type="entry name" value="MscS_channel_2nd"/>
</dbReference>
<organism evidence="7 8">
    <name type="scientific">Propionigenium maris DSM 9537</name>
    <dbReference type="NCBI Taxonomy" id="1123000"/>
    <lineage>
        <taxon>Bacteria</taxon>
        <taxon>Fusobacteriati</taxon>
        <taxon>Fusobacteriota</taxon>
        <taxon>Fusobacteriia</taxon>
        <taxon>Fusobacteriales</taxon>
        <taxon>Fusobacteriaceae</taxon>
        <taxon>Propionigenium</taxon>
    </lineage>
</organism>
<dbReference type="PANTHER" id="PTHR30221:SF8">
    <property type="entry name" value="SMALL-CONDUCTANCE MECHANOSENSITIVE CHANNEL"/>
    <property type="match status" value="1"/>
</dbReference>
<dbReference type="InterPro" id="IPR045275">
    <property type="entry name" value="MscS_archaea/bacteria_type"/>
</dbReference>
<comment type="subcellular location">
    <subcellularLocation>
        <location evidence="1">Membrane</location>
    </subcellularLocation>
</comment>
<dbReference type="EMBL" id="BSDY01000047">
    <property type="protein sequence ID" value="GLI58329.1"/>
    <property type="molecule type" value="Genomic_DNA"/>
</dbReference>
<dbReference type="InterPro" id="IPR023408">
    <property type="entry name" value="MscS_beta-dom_sf"/>
</dbReference>
<evidence type="ECO:0000256" key="3">
    <source>
        <dbReference type="ARBA" id="ARBA00022989"/>
    </source>
</evidence>
<keyword evidence="3 5" id="KW-1133">Transmembrane helix</keyword>
<feature type="transmembrane region" description="Helical" evidence="5">
    <location>
        <begin position="12"/>
        <end position="32"/>
    </location>
</feature>
<evidence type="ECO:0000256" key="4">
    <source>
        <dbReference type="ARBA" id="ARBA00023136"/>
    </source>
</evidence>
<feature type="domain" description="Mechanosensitive ion channel MscS" evidence="6">
    <location>
        <begin position="98"/>
        <end position="162"/>
    </location>
</feature>
<evidence type="ECO:0000313" key="8">
    <source>
        <dbReference type="Proteomes" id="UP001144471"/>
    </source>
</evidence>
<dbReference type="InterPro" id="IPR010920">
    <property type="entry name" value="LSM_dom_sf"/>
</dbReference>
<evidence type="ECO:0000256" key="1">
    <source>
        <dbReference type="ARBA" id="ARBA00004370"/>
    </source>
</evidence>